<evidence type="ECO:0008006" key="3">
    <source>
        <dbReference type="Google" id="ProtNLM"/>
    </source>
</evidence>
<name>A0A2S9H042_9BURK</name>
<proteinExistence type="predicted"/>
<evidence type="ECO:0000313" key="2">
    <source>
        <dbReference type="Proteomes" id="UP000237839"/>
    </source>
</evidence>
<keyword evidence="2" id="KW-1185">Reference proteome</keyword>
<comment type="caution">
    <text evidence="1">The sequence shown here is derived from an EMBL/GenBank/DDBJ whole genome shotgun (WGS) entry which is preliminary data.</text>
</comment>
<gene>
    <name evidence="1" type="ORF">S2091_2058</name>
</gene>
<dbReference type="RefSeq" id="WP_105531708.1">
    <property type="nucleotide sequence ID" value="NZ_PUGF01000008.1"/>
</dbReference>
<protein>
    <recommendedName>
        <fullName evidence="3">DUF3567 domain-containing protein</fullName>
    </recommendedName>
</protein>
<dbReference type="Proteomes" id="UP000237839">
    <property type="component" value="Unassembled WGS sequence"/>
</dbReference>
<dbReference type="Pfam" id="PF12091">
    <property type="entry name" value="DUF3567"/>
    <property type="match status" value="1"/>
</dbReference>
<reference evidence="1 2" key="1">
    <citation type="submission" date="2018-02" db="EMBL/GenBank/DDBJ databases">
        <title>Solimicrobium silvestre gen. nov., sp. nov., isolated from alpine forest soil.</title>
        <authorList>
            <person name="Margesin R."/>
            <person name="Albuquerque L."/>
            <person name="Zhang D.-C."/>
            <person name="Froufe H.J.C."/>
            <person name="Severino R."/>
            <person name="Roxo I."/>
            <person name="Egas C."/>
            <person name="Da Costa M.S."/>
        </authorList>
    </citation>
    <scope>NUCLEOTIDE SEQUENCE [LARGE SCALE GENOMIC DNA]</scope>
    <source>
        <strain evidence="1 2">S20-91</strain>
    </source>
</reference>
<organism evidence="1 2">
    <name type="scientific">Solimicrobium silvestre</name>
    <dbReference type="NCBI Taxonomy" id="2099400"/>
    <lineage>
        <taxon>Bacteria</taxon>
        <taxon>Pseudomonadati</taxon>
        <taxon>Pseudomonadota</taxon>
        <taxon>Betaproteobacteria</taxon>
        <taxon>Burkholderiales</taxon>
        <taxon>Oxalobacteraceae</taxon>
        <taxon>Solimicrobium</taxon>
    </lineage>
</organism>
<evidence type="ECO:0000313" key="1">
    <source>
        <dbReference type="EMBL" id="PRC93320.1"/>
    </source>
</evidence>
<dbReference type="OrthoDB" id="9153776at2"/>
<dbReference type="EMBL" id="PUGF01000008">
    <property type="protein sequence ID" value="PRC93320.1"/>
    <property type="molecule type" value="Genomic_DNA"/>
</dbReference>
<sequence>MNLIYNSEQYSVVEFGADDDNEALRYGGYEITDKAVKREFFMGGMQAVTFRKDVSDLIASDPSLEEVDDFLGQYDPYMLQIVTVH</sequence>
<dbReference type="InterPro" id="IPR021951">
    <property type="entry name" value="DUF3567"/>
</dbReference>
<dbReference type="AlphaFoldDB" id="A0A2S9H042"/>
<accession>A0A2S9H042</accession>